<comment type="caution">
    <text evidence="2">The sequence shown here is derived from an EMBL/GenBank/DDBJ whole genome shotgun (WGS) entry which is preliminary data.</text>
</comment>
<sequence>MESSVRWSHRINLINESNELDDLSVGEYVKLLFRFAAEDAERNDHETERMWVLITDLDDDGYYVGTVENDPHHFDKLKCGDTISFHPLHVMAVLEEDA</sequence>
<evidence type="ECO:0000313" key="3">
    <source>
        <dbReference type="Proteomes" id="UP000320176"/>
    </source>
</evidence>
<proteinExistence type="predicted"/>
<protein>
    <recommendedName>
        <fullName evidence="1">DUF2314 domain-containing protein</fullName>
    </recommendedName>
</protein>
<feature type="domain" description="DUF2314" evidence="1">
    <location>
        <begin position="29"/>
        <end position="86"/>
    </location>
</feature>
<evidence type="ECO:0000313" key="2">
    <source>
        <dbReference type="EMBL" id="TWU05545.1"/>
    </source>
</evidence>
<organism evidence="2 3">
    <name type="scientific">Stieleria varia</name>
    <dbReference type="NCBI Taxonomy" id="2528005"/>
    <lineage>
        <taxon>Bacteria</taxon>
        <taxon>Pseudomonadati</taxon>
        <taxon>Planctomycetota</taxon>
        <taxon>Planctomycetia</taxon>
        <taxon>Pirellulales</taxon>
        <taxon>Pirellulaceae</taxon>
        <taxon>Stieleria</taxon>
    </lineage>
</organism>
<dbReference type="InterPro" id="IPR018756">
    <property type="entry name" value="DUF2314"/>
</dbReference>
<dbReference type="Proteomes" id="UP000320176">
    <property type="component" value="Unassembled WGS sequence"/>
</dbReference>
<name>A0A5C6AZT0_9BACT</name>
<evidence type="ECO:0000259" key="1">
    <source>
        <dbReference type="Pfam" id="PF10077"/>
    </source>
</evidence>
<gene>
    <name evidence="2" type="ORF">Pla52n_12590</name>
</gene>
<reference evidence="2 3" key="1">
    <citation type="submission" date="2019-02" db="EMBL/GenBank/DDBJ databases">
        <title>Deep-cultivation of Planctomycetes and their phenomic and genomic characterization uncovers novel biology.</title>
        <authorList>
            <person name="Wiegand S."/>
            <person name="Jogler M."/>
            <person name="Boedeker C."/>
            <person name="Pinto D."/>
            <person name="Vollmers J."/>
            <person name="Rivas-Marin E."/>
            <person name="Kohn T."/>
            <person name="Peeters S.H."/>
            <person name="Heuer A."/>
            <person name="Rast P."/>
            <person name="Oberbeckmann S."/>
            <person name="Bunk B."/>
            <person name="Jeske O."/>
            <person name="Meyerdierks A."/>
            <person name="Storesund J.E."/>
            <person name="Kallscheuer N."/>
            <person name="Luecker S."/>
            <person name="Lage O.M."/>
            <person name="Pohl T."/>
            <person name="Merkel B.J."/>
            <person name="Hornburger P."/>
            <person name="Mueller R.-W."/>
            <person name="Bruemmer F."/>
            <person name="Labrenz M."/>
            <person name="Spormann A.M."/>
            <person name="Op Den Camp H."/>
            <person name="Overmann J."/>
            <person name="Amann R."/>
            <person name="Jetten M.S.M."/>
            <person name="Mascher T."/>
            <person name="Medema M.H."/>
            <person name="Devos D.P."/>
            <person name="Kaster A.-K."/>
            <person name="Ovreas L."/>
            <person name="Rohde M."/>
            <person name="Galperin M.Y."/>
            <person name="Jogler C."/>
        </authorList>
    </citation>
    <scope>NUCLEOTIDE SEQUENCE [LARGE SCALE GENOMIC DNA]</scope>
    <source>
        <strain evidence="2 3">Pla52n</strain>
    </source>
</reference>
<keyword evidence="3" id="KW-1185">Reference proteome</keyword>
<dbReference type="AlphaFoldDB" id="A0A5C6AZT0"/>
<dbReference type="EMBL" id="SJPN01000002">
    <property type="protein sequence ID" value="TWU05545.1"/>
    <property type="molecule type" value="Genomic_DNA"/>
</dbReference>
<dbReference type="Pfam" id="PF10077">
    <property type="entry name" value="DUF2314"/>
    <property type="match status" value="1"/>
</dbReference>
<accession>A0A5C6AZT0</accession>
<dbReference type="RefSeq" id="WP_197454343.1">
    <property type="nucleotide sequence ID" value="NZ_CP151726.1"/>
</dbReference>